<dbReference type="OrthoDB" id="546450at2759"/>
<feature type="domain" description="CUB" evidence="13">
    <location>
        <begin position="11"/>
        <end position="88"/>
    </location>
</feature>
<dbReference type="PROSITE" id="PS00134">
    <property type="entry name" value="TRYPSIN_HIS"/>
    <property type="match status" value="1"/>
</dbReference>
<evidence type="ECO:0000259" key="14">
    <source>
        <dbReference type="PROSITE" id="PS50240"/>
    </source>
</evidence>
<evidence type="ECO:0000256" key="6">
    <source>
        <dbReference type="ARBA" id="ARBA00022825"/>
    </source>
</evidence>
<proteinExistence type="predicted"/>
<dbReference type="InterPro" id="IPR035914">
    <property type="entry name" value="Sperma_CUB_dom_sf"/>
</dbReference>
<keyword evidence="4 11" id="KW-0378">Hydrolase</keyword>
<dbReference type="SMART" id="SM00020">
    <property type="entry name" value="Tryp_SPc"/>
    <property type="match status" value="1"/>
</dbReference>
<keyword evidence="5" id="KW-0353">Hemolymph clotting</keyword>
<dbReference type="GO" id="GO:0042381">
    <property type="term" value="P:hemolymph coagulation"/>
    <property type="evidence" value="ECO:0007669"/>
    <property type="project" value="UniProtKB-KW"/>
</dbReference>
<dbReference type="InterPro" id="IPR018114">
    <property type="entry name" value="TRYPSIN_HIS"/>
</dbReference>
<dbReference type="Proteomes" id="UP000326759">
    <property type="component" value="Unassembled WGS sequence"/>
</dbReference>
<dbReference type="AlphaFoldDB" id="A0A5N5SVA8"/>
<organism evidence="15 16">
    <name type="scientific">Armadillidium nasatum</name>
    <dbReference type="NCBI Taxonomy" id="96803"/>
    <lineage>
        <taxon>Eukaryota</taxon>
        <taxon>Metazoa</taxon>
        <taxon>Ecdysozoa</taxon>
        <taxon>Arthropoda</taxon>
        <taxon>Crustacea</taxon>
        <taxon>Multicrustacea</taxon>
        <taxon>Malacostraca</taxon>
        <taxon>Eumalacostraca</taxon>
        <taxon>Peracarida</taxon>
        <taxon>Isopoda</taxon>
        <taxon>Oniscidea</taxon>
        <taxon>Crinocheta</taxon>
        <taxon>Armadillidiidae</taxon>
        <taxon>Armadillidium</taxon>
    </lineage>
</organism>
<evidence type="ECO:0000256" key="5">
    <source>
        <dbReference type="ARBA" id="ARBA00022820"/>
    </source>
</evidence>
<dbReference type="PANTHER" id="PTHR24252">
    <property type="entry name" value="ACROSIN-RELATED"/>
    <property type="match status" value="1"/>
</dbReference>
<dbReference type="Gene3D" id="2.40.10.10">
    <property type="entry name" value="Trypsin-like serine proteases"/>
    <property type="match status" value="1"/>
</dbReference>
<keyword evidence="3 12" id="KW-0732">Signal</keyword>
<feature type="domain" description="Peptidase S1" evidence="14">
    <location>
        <begin position="172"/>
        <end position="420"/>
    </location>
</feature>
<feature type="disulfide bond" evidence="10">
    <location>
        <begin position="70"/>
        <end position="87"/>
    </location>
</feature>
<evidence type="ECO:0000256" key="11">
    <source>
        <dbReference type="RuleBase" id="RU363034"/>
    </source>
</evidence>
<dbReference type="CDD" id="cd00190">
    <property type="entry name" value="Tryp_SPc"/>
    <property type="match status" value="1"/>
</dbReference>
<evidence type="ECO:0000259" key="13">
    <source>
        <dbReference type="PROSITE" id="PS01180"/>
    </source>
</evidence>
<dbReference type="EMBL" id="SEYY01019838">
    <property type="protein sequence ID" value="KAB7497855.1"/>
    <property type="molecule type" value="Genomic_DNA"/>
</dbReference>
<keyword evidence="2 11" id="KW-0645">Protease</keyword>
<dbReference type="SUPFAM" id="SSF50494">
    <property type="entry name" value="Trypsin-like serine proteases"/>
    <property type="match status" value="1"/>
</dbReference>
<dbReference type="PRINTS" id="PR00722">
    <property type="entry name" value="CHYMOTRYPSIN"/>
</dbReference>
<comment type="catalytic activity">
    <reaction evidence="8">
        <text>Selective cleavage of 103-Arg-|-Ser-104 and 124-Ile-|-Ile-125 bonds in Limulus clotting factor B to form activated factor B. Cleavage of -Pro-Arg-|-Xaa- bonds in synthetic substrates.</text>
        <dbReference type="EC" id="3.4.21.84"/>
    </reaction>
</comment>
<keyword evidence="1" id="KW-0768">Sushi</keyword>
<comment type="caution">
    <text evidence="15">The sequence shown here is derived from an EMBL/GenBank/DDBJ whole genome shotgun (WGS) entry which is preliminary data.</text>
</comment>
<dbReference type="PROSITE" id="PS01180">
    <property type="entry name" value="CUB"/>
    <property type="match status" value="1"/>
</dbReference>
<feature type="signal peptide" evidence="12">
    <location>
        <begin position="1"/>
        <end position="17"/>
    </location>
</feature>
<dbReference type="InterPro" id="IPR043504">
    <property type="entry name" value="Peptidase_S1_PA_chymotrypsin"/>
</dbReference>
<evidence type="ECO:0000256" key="10">
    <source>
        <dbReference type="PROSITE-ProRule" id="PRU00059"/>
    </source>
</evidence>
<keyword evidence="6 11" id="KW-0720">Serine protease</keyword>
<dbReference type="FunFam" id="2.40.10.10:FF:000120">
    <property type="entry name" value="Putative serine protease"/>
    <property type="match status" value="1"/>
</dbReference>
<evidence type="ECO:0000256" key="12">
    <source>
        <dbReference type="SAM" id="SignalP"/>
    </source>
</evidence>
<dbReference type="InterPro" id="IPR001314">
    <property type="entry name" value="Peptidase_S1A"/>
</dbReference>
<evidence type="ECO:0000256" key="4">
    <source>
        <dbReference type="ARBA" id="ARBA00022801"/>
    </source>
</evidence>
<keyword evidence="16" id="KW-1185">Reference proteome</keyword>
<evidence type="ECO:0000256" key="1">
    <source>
        <dbReference type="ARBA" id="ARBA00022659"/>
    </source>
</evidence>
<accession>A0A5N5SVA8</accession>
<dbReference type="Pfam" id="PF00089">
    <property type="entry name" value="Trypsin"/>
    <property type="match status" value="1"/>
</dbReference>
<keyword evidence="7 10" id="KW-1015">Disulfide bond</keyword>
<gene>
    <name evidence="15" type="primary">F9_0</name>
    <name evidence="15" type="ORF">Anas_12984</name>
</gene>
<evidence type="ECO:0000256" key="9">
    <source>
        <dbReference type="ARBA" id="ARBA00066707"/>
    </source>
</evidence>
<evidence type="ECO:0000256" key="7">
    <source>
        <dbReference type="ARBA" id="ARBA00023157"/>
    </source>
</evidence>
<sequence>MLLSAAVILVCLNSVFGACLYDTVLAPGQTLNFESPEDGGRRCKWVFRCPDADSISVKCPTFSIPDRSNCFFNYLILSDGSDSQRFCGTSFQIQTFDSDYIVALFQSSIFFKTQKLFFFPSRQDRKISCQVTCNASLNSTTETVPVNVSSSSPSTGISTKCSCGRREFENRIVNGSEASLHEYPWQVVLRDKSSHRQYCGGTLICNKYILTASHCVDGESSNDVVVSLGDHNKIQNSETEKTVHRNVVKIIMHENYNRQTVDNDIALLQLDQPIEFNEAISPVCLPFGLKDTSVSGKIGVVTGWGAIILGGQSSEVLNELKTSLMTTEECRSGSKYGNSITNNMICAYNDGKGDSCQGDSGGPLTMVGRGRTCKFGRSCIMGQWLLVSRLPRSLYKSYQLSELDKREDQLRFMWIILKSEIHLFTYIWY</sequence>
<reference evidence="15 16" key="1">
    <citation type="journal article" date="2019" name="PLoS Biol.">
        <title>Sex chromosomes control vertical transmission of feminizing Wolbachia symbionts in an isopod.</title>
        <authorList>
            <person name="Becking T."/>
            <person name="Chebbi M.A."/>
            <person name="Giraud I."/>
            <person name="Moumen B."/>
            <person name="Laverre T."/>
            <person name="Caubet Y."/>
            <person name="Peccoud J."/>
            <person name="Gilbert C."/>
            <person name="Cordaux R."/>
        </authorList>
    </citation>
    <scope>NUCLEOTIDE SEQUENCE [LARGE SCALE GENOMIC DNA]</scope>
    <source>
        <strain evidence="15">ANa2</strain>
        <tissue evidence="15">Whole body excluding digestive tract and cuticle</tissue>
    </source>
</reference>
<feature type="chain" id="PRO_5024426828" description="limulus clotting factor C" evidence="12">
    <location>
        <begin position="18"/>
        <end position="429"/>
    </location>
</feature>
<dbReference type="InterPro" id="IPR000859">
    <property type="entry name" value="CUB_dom"/>
</dbReference>
<evidence type="ECO:0000256" key="2">
    <source>
        <dbReference type="ARBA" id="ARBA00022670"/>
    </source>
</evidence>
<dbReference type="PROSITE" id="PS50240">
    <property type="entry name" value="TRYPSIN_DOM"/>
    <property type="match status" value="1"/>
</dbReference>
<name>A0A5N5SVA8_9CRUS</name>
<evidence type="ECO:0000313" key="15">
    <source>
        <dbReference type="EMBL" id="KAB7497855.1"/>
    </source>
</evidence>
<evidence type="ECO:0000256" key="8">
    <source>
        <dbReference type="ARBA" id="ARBA00052079"/>
    </source>
</evidence>
<evidence type="ECO:0000256" key="3">
    <source>
        <dbReference type="ARBA" id="ARBA00022729"/>
    </source>
</evidence>
<dbReference type="GO" id="GO:0004252">
    <property type="term" value="F:serine-type endopeptidase activity"/>
    <property type="evidence" value="ECO:0007669"/>
    <property type="project" value="InterPro"/>
</dbReference>
<dbReference type="InterPro" id="IPR009003">
    <property type="entry name" value="Peptidase_S1_PA"/>
</dbReference>
<dbReference type="InterPro" id="IPR001254">
    <property type="entry name" value="Trypsin_dom"/>
</dbReference>
<dbReference type="PANTHER" id="PTHR24252:SF7">
    <property type="entry name" value="HYALIN"/>
    <property type="match status" value="1"/>
</dbReference>
<dbReference type="Gene3D" id="2.60.120.290">
    <property type="entry name" value="Spermadhesin, CUB domain"/>
    <property type="match status" value="1"/>
</dbReference>
<dbReference type="EC" id="3.4.21.84" evidence="9"/>
<dbReference type="InterPro" id="IPR033116">
    <property type="entry name" value="TRYPSIN_SER"/>
</dbReference>
<evidence type="ECO:0000313" key="16">
    <source>
        <dbReference type="Proteomes" id="UP000326759"/>
    </source>
</evidence>
<dbReference type="SUPFAM" id="SSF49854">
    <property type="entry name" value="Spermadhesin, CUB domain"/>
    <property type="match status" value="1"/>
</dbReference>
<comment type="caution">
    <text evidence="10">Lacks conserved residue(s) required for the propagation of feature annotation.</text>
</comment>
<dbReference type="Pfam" id="PF00431">
    <property type="entry name" value="CUB"/>
    <property type="match status" value="1"/>
</dbReference>
<dbReference type="GO" id="GO:0006508">
    <property type="term" value="P:proteolysis"/>
    <property type="evidence" value="ECO:0007669"/>
    <property type="project" value="UniProtKB-KW"/>
</dbReference>
<dbReference type="PROSITE" id="PS00135">
    <property type="entry name" value="TRYPSIN_SER"/>
    <property type="match status" value="1"/>
</dbReference>
<protein>
    <recommendedName>
        <fullName evidence="9">limulus clotting factor C</fullName>
        <ecNumber evidence="9">3.4.21.84</ecNumber>
    </recommendedName>
</protein>